<keyword evidence="2" id="KW-1185">Reference proteome</keyword>
<dbReference type="InterPro" id="IPR008949">
    <property type="entry name" value="Isoprenoid_synthase_dom_sf"/>
</dbReference>
<dbReference type="EMBL" id="SOSA01000789">
    <property type="protein sequence ID" value="THC88676.1"/>
    <property type="molecule type" value="Genomic_DNA"/>
</dbReference>
<dbReference type="STRING" id="1220188.A0A4S3J1R2"/>
<accession>A0A4S3J1R2</accession>
<dbReference type="Proteomes" id="UP000308092">
    <property type="component" value="Unassembled WGS sequence"/>
</dbReference>
<proteinExistence type="predicted"/>
<gene>
    <name evidence="1" type="ORF">EYZ11_011873</name>
</gene>
<dbReference type="VEuPathDB" id="FungiDB:EYZ11_011873"/>
<sequence>MLNENIDCNQAMQIGFYLAQETARSFYEVVDNLQQTAKGRAQNVSNIFIEACRNVAMGLTYWSYSGERYFKNSEVNKENMVRFRL</sequence>
<evidence type="ECO:0000313" key="2">
    <source>
        <dbReference type="Proteomes" id="UP000308092"/>
    </source>
</evidence>
<dbReference type="AlphaFoldDB" id="A0A4S3J1R2"/>
<organism evidence="1 2">
    <name type="scientific">Aspergillus tanneri</name>
    <dbReference type="NCBI Taxonomy" id="1220188"/>
    <lineage>
        <taxon>Eukaryota</taxon>
        <taxon>Fungi</taxon>
        <taxon>Dikarya</taxon>
        <taxon>Ascomycota</taxon>
        <taxon>Pezizomycotina</taxon>
        <taxon>Eurotiomycetes</taxon>
        <taxon>Eurotiomycetidae</taxon>
        <taxon>Eurotiales</taxon>
        <taxon>Aspergillaceae</taxon>
        <taxon>Aspergillus</taxon>
        <taxon>Aspergillus subgen. Circumdati</taxon>
    </lineage>
</organism>
<comment type="caution">
    <text evidence="1">The sequence shown here is derived from an EMBL/GenBank/DDBJ whole genome shotgun (WGS) entry which is preliminary data.</text>
</comment>
<name>A0A4S3J1R2_9EURO</name>
<dbReference type="Gene3D" id="1.10.600.10">
    <property type="entry name" value="Farnesyl Diphosphate Synthase"/>
    <property type="match status" value="1"/>
</dbReference>
<protein>
    <submittedName>
        <fullName evidence="1">Uncharacterized protein</fullName>
    </submittedName>
</protein>
<evidence type="ECO:0000313" key="1">
    <source>
        <dbReference type="EMBL" id="THC88676.1"/>
    </source>
</evidence>
<reference evidence="1 2" key="1">
    <citation type="submission" date="2019-03" db="EMBL/GenBank/DDBJ databases">
        <title>The genome sequence of a newly discovered highly antifungal drug resistant Aspergillus species, Aspergillus tanneri NIH 1004.</title>
        <authorList>
            <person name="Mounaud S."/>
            <person name="Singh I."/>
            <person name="Joardar V."/>
            <person name="Pakala S."/>
            <person name="Pakala S."/>
            <person name="Venepally P."/>
            <person name="Hoover J."/>
            <person name="Nierman W."/>
            <person name="Chung J."/>
            <person name="Losada L."/>
        </authorList>
    </citation>
    <scope>NUCLEOTIDE SEQUENCE [LARGE SCALE GENOMIC DNA]</scope>
    <source>
        <strain evidence="1 2">NIH1004</strain>
    </source>
</reference>